<comment type="catalytic activity">
    <reaction evidence="8 9">
        <text>L-kynurenine + NADPH + O2 + H(+) = 3-hydroxy-L-kynurenine + NADP(+) + H2O</text>
        <dbReference type="Rhea" id="RHEA:20545"/>
        <dbReference type="ChEBI" id="CHEBI:15377"/>
        <dbReference type="ChEBI" id="CHEBI:15378"/>
        <dbReference type="ChEBI" id="CHEBI:15379"/>
        <dbReference type="ChEBI" id="CHEBI:57783"/>
        <dbReference type="ChEBI" id="CHEBI:57959"/>
        <dbReference type="ChEBI" id="CHEBI:58125"/>
        <dbReference type="ChEBI" id="CHEBI:58349"/>
        <dbReference type="EC" id="1.14.13.9"/>
    </reaction>
</comment>
<dbReference type="HAMAP" id="MF_01971">
    <property type="entry name" value="Kynurenine_monooxygenase"/>
    <property type="match status" value="1"/>
</dbReference>
<evidence type="ECO:0000259" key="11">
    <source>
        <dbReference type="Pfam" id="PF01494"/>
    </source>
</evidence>
<dbReference type="GO" id="GO:0043420">
    <property type="term" value="P:anthranilate metabolic process"/>
    <property type="evidence" value="ECO:0007669"/>
    <property type="project" value="UniProtKB-UniRule"/>
</dbReference>
<dbReference type="GO" id="GO:0006569">
    <property type="term" value="P:L-tryptophan catabolic process"/>
    <property type="evidence" value="ECO:0007669"/>
    <property type="project" value="UniProtKB-UniRule"/>
</dbReference>
<keyword evidence="5 9" id="KW-0521">NADP</keyword>
<keyword evidence="3 9" id="KW-0662">Pyridine nucleotide biosynthesis</keyword>
<evidence type="ECO:0000256" key="2">
    <source>
        <dbReference type="ARBA" id="ARBA00022630"/>
    </source>
</evidence>
<organism evidence="12 13">
    <name type="scientific">Micromonospora coxensis</name>
    <dbReference type="NCBI Taxonomy" id="356852"/>
    <lineage>
        <taxon>Bacteria</taxon>
        <taxon>Bacillati</taxon>
        <taxon>Actinomycetota</taxon>
        <taxon>Actinomycetes</taxon>
        <taxon>Micromonosporales</taxon>
        <taxon>Micromonosporaceae</taxon>
        <taxon>Micromonospora</taxon>
    </lineage>
</organism>
<feature type="transmembrane region" description="Helical" evidence="10">
    <location>
        <begin position="416"/>
        <end position="438"/>
    </location>
</feature>
<dbReference type="AlphaFoldDB" id="A0A1C5HZ29"/>
<dbReference type="FunFam" id="3.50.50.60:FF:000185">
    <property type="entry name" value="Kynurenine 3-monooxygenase"/>
    <property type="match status" value="1"/>
</dbReference>
<dbReference type="InterPro" id="IPR036188">
    <property type="entry name" value="FAD/NAD-bd_sf"/>
</dbReference>
<keyword evidence="13" id="KW-1185">Reference proteome</keyword>
<feature type="domain" description="FAD-binding" evidence="11">
    <location>
        <begin position="6"/>
        <end position="355"/>
    </location>
</feature>
<keyword evidence="10" id="KW-0812">Transmembrane</keyword>
<evidence type="ECO:0000256" key="4">
    <source>
        <dbReference type="ARBA" id="ARBA00022827"/>
    </source>
</evidence>
<dbReference type="UniPathway" id="UPA00253">
    <property type="reaction ID" value="UER00328"/>
</dbReference>
<dbReference type="GO" id="GO:0070189">
    <property type="term" value="P:kynurenine metabolic process"/>
    <property type="evidence" value="ECO:0007669"/>
    <property type="project" value="TreeGrafter"/>
</dbReference>
<accession>A0A1C5HZ29</accession>
<protein>
    <recommendedName>
        <fullName evidence="9">Kynurenine 3-monooxygenase</fullName>
        <ecNumber evidence="9">1.14.13.9</ecNumber>
    </recommendedName>
    <alternativeName>
        <fullName evidence="9">Kynurenine 3-hydroxylase</fullName>
    </alternativeName>
</protein>
<comment type="function">
    <text evidence="9">Catalyzes the hydroxylation of L-kynurenine (L-Kyn) to form 3-hydroxy-L-kynurenine (L-3OHKyn). Required for synthesis of quinolinic acid.</text>
</comment>
<dbReference type="PANTHER" id="PTHR46028">
    <property type="entry name" value="KYNURENINE 3-MONOOXYGENASE"/>
    <property type="match status" value="1"/>
</dbReference>
<reference evidence="13" key="1">
    <citation type="submission" date="2016-06" db="EMBL/GenBank/DDBJ databases">
        <authorList>
            <person name="Varghese N."/>
            <person name="Submissions Spin"/>
        </authorList>
    </citation>
    <scope>NUCLEOTIDE SEQUENCE [LARGE SCALE GENOMIC DNA]</scope>
    <source>
        <strain evidence="13">DSM 45161</strain>
    </source>
</reference>
<sequence>MSERDEIAVVGAGLAGCLLACFLARRGYPVALYERRPDPRTGQVERGRSINLALSERGLDALRRIGLADQVMADALPMRGRMIHPVAGEPQFQPYSVAGDRAINSISRGALNNALLTAADALPGVRIAFDHRLVGLDPAGGEMTFETPQGKVTTTASVVLGADGAGSAVRGQLLGYGVLDESLDFLDYGYKELTIPPVGGEFALDPAALHIWPRGTSMMIALPNPDRSFTCTLFWPTHGTASFASLGSPAAIERHFATHYPDLLPLAPNLVDDYRHNPIGVLGTVRCAPWQVDGRVGLIGDAAHAIVPFYGQGANCAFEDVVELDRCLDDTGDDWSAALPLYQRRRQENAEAIARMALANFVEMRDKVASPVFQTRKKIEHALERALPGRYVSQYELVSFSTTPYAEVRRRVRRQYGALAAVAVGTAAVLAGAVGAAIGRGRRG</sequence>
<dbReference type="GO" id="GO:0004502">
    <property type="term" value="F:kynurenine 3-monooxygenase activity"/>
    <property type="evidence" value="ECO:0007669"/>
    <property type="project" value="UniProtKB-UniRule"/>
</dbReference>
<dbReference type="EMBL" id="LT607753">
    <property type="protein sequence ID" value="SCG51255.1"/>
    <property type="molecule type" value="Genomic_DNA"/>
</dbReference>
<keyword evidence="10" id="KW-1133">Transmembrane helix</keyword>
<dbReference type="Pfam" id="PF01494">
    <property type="entry name" value="FAD_binding_3"/>
    <property type="match status" value="1"/>
</dbReference>
<dbReference type="GO" id="GO:0009435">
    <property type="term" value="P:NAD+ biosynthetic process"/>
    <property type="evidence" value="ECO:0007669"/>
    <property type="project" value="UniProtKB-UniPathway"/>
</dbReference>
<comment type="similarity">
    <text evidence="9">Belongs to the aromatic-ring hydroxylase family. KMO subfamily.</text>
</comment>
<dbReference type="EC" id="1.14.13.9" evidence="9"/>
<proteinExistence type="inferred from homology"/>
<dbReference type="PROSITE" id="PS51257">
    <property type="entry name" value="PROKAR_LIPOPROTEIN"/>
    <property type="match status" value="1"/>
</dbReference>
<dbReference type="GO" id="GO:0071949">
    <property type="term" value="F:FAD binding"/>
    <property type="evidence" value="ECO:0007669"/>
    <property type="project" value="InterPro"/>
</dbReference>
<evidence type="ECO:0000313" key="13">
    <source>
        <dbReference type="Proteomes" id="UP000198215"/>
    </source>
</evidence>
<comment type="pathway">
    <text evidence="9">Cofactor biosynthesis; NAD(+) biosynthesis; quinolinate from L-kynurenine: step 1/3.</text>
</comment>
<name>A0A1C5HZ29_9ACTN</name>
<comment type="cofactor">
    <cofactor evidence="1 9">
        <name>FAD</name>
        <dbReference type="ChEBI" id="CHEBI:57692"/>
    </cofactor>
</comment>
<gene>
    <name evidence="9" type="primary">kmo</name>
    <name evidence="12" type="ORF">GA0070614_1988</name>
</gene>
<keyword evidence="10" id="KW-0472">Membrane</keyword>
<evidence type="ECO:0000256" key="9">
    <source>
        <dbReference type="HAMAP-Rule" id="MF_01971"/>
    </source>
</evidence>
<dbReference type="RefSeq" id="WP_088975674.1">
    <property type="nucleotide sequence ID" value="NZ_LT607753.1"/>
</dbReference>
<keyword evidence="7 9" id="KW-0503">Monooxygenase</keyword>
<evidence type="ECO:0000256" key="8">
    <source>
        <dbReference type="ARBA" id="ARBA00047818"/>
    </source>
</evidence>
<evidence type="ECO:0000256" key="10">
    <source>
        <dbReference type="SAM" id="Phobius"/>
    </source>
</evidence>
<dbReference type="InterPro" id="IPR002938">
    <property type="entry name" value="FAD-bd"/>
</dbReference>
<dbReference type="PANTHER" id="PTHR46028:SF2">
    <property type="entry name" value="KYNURENINE 3-MONOOXYGENASE"/>
    <property type="match status" value="1"/>
</dbReference>
<evidence type="ECO:0000313" key="12">
    <source>
        <dbReference type="EMBL" id="SCG51255.1"/>
    </source>
</evidence>
<dbReference type="Gene3D" id="3.50.50.60">
    <property type="entry name" value="FAD/NAD(P)-binding domain"/>
    <property type="match status" value="1"/>
</dbReference>
<evidence type="ECO:0000256" key="7">
    <source>
        <dbReference type="ARBA" id="ARBA00023033"/>
    </source>
</evidence>
<evidence type="ECO:0000256" key="1">
    <source>
        <dbReference type="ARBA" id="ARBA00001974"/>
    </source>
</evidence>
<keyword evidence="6 9" id="KW-0560">Oxidoreductase</keyword>
<dbReference type="Proteomes" id="UP000198215">
    <property type="component" value="Chromosome I"/>
</dbReference>
<dbReference type="OrthoDB" id="9782160at2"/>
<dbReference type="SUPFAM" id="SSF51905">
    <property type="entry name" value="FAD/NAD(P)-binding domain"/>
    <property type="match status" value="1"/>
</dbReference>
<dbReference type="PRINTS" id="PR00420">
    <property type="entry name" value="RNGMNOXGNASE"/>
</dbReference>
<evidence type="ECO:0000256" key="5">
    <source>
        <dbReference type="ARBA" id="ARBA00022857"/>
    </source>
</evidence>
<evidence type="ECO:0000256" key="6">
    <source>
        <dbReference type="ARBA" id="ARBA00023002"/>
    </source>
</evidence>
<keyword evidence="4 9" id="KW-0274">FAD</keyword>
<evidence type="ECO:0000256" key="3">
    <source>
        <dbReference type="ARBA" id="ARBA00022642"/>
    </source>
</evidence>
<keyword evidence="2 9" id="KW-0285">Flavoprotein</keyword>
<dbReference type="InterPro" id="IPR027545">
    <property type="entry name" value="Kynurenine_monooxygenase"/>
</dbReference>
<dbReference type="GO" id="GO:0019805">
    <property type="term" value="P:quinolinate biosynthetic process"/>
    <property type="evidence" value="ECO:0007669"/>
    <property type="project" value="UniProtKB-UniRule"/>
</dbReference>